<organism evidence="4 5">
    <name type="scientific">Paenibacillus thailandensis</name>
    <dbReference type="NCBI Taxonomy" id="393250"/>
    <lineage>
        <taxon>Bacteria</taxon>
        <taxon>Bacillati</taxon>
        <taxon>Bacillota</taxon>
        <taxon>Bacilli</taxon>
        <taxon>Bacillales</taxon>
        <taxon>Paenibacillaceae</taxon>
        <taxon>Paenibacillus</taxon>
    </lineage>
</organism>
<dbReference type="InterPro" id="IPR002177">
    <property type="entry name" value="DPS_DNA-bd"/>
</dbReference>
<comment type="caution">
    <text evidence="4">The sequence shown here is derived from an EMBL/GenBank/DDBJ whole genome shotgun (WGS) entry which is preliminary data.</text>
</comment>
<dbReference type="PANTHER" id="PTHR42932:SF1">
    <property type="entry name" value="GENERAL STRESS PROTEIN 20U"/>
    <property type="match status" value="1"/>
</dbReference>
<evidence type="ECO:0000259" key="3">
    <source>
        <dbReference type="Pfam" id="PF00210"/>
    </source>
</evidence>
<dbReference type="CDD" id="cd01043">
    <property type="entry name" value="DPS"/>
    <property type="match status" value="1"/>
</dbReference>
<dbReference type="PANTHER" id="PTHR42932">
    <property type="entry name" value="GENERAL STRESS PROTEIN 20U"/>
    <property type="match status" value="1"/>
</dbReference>
<dbReference type="PRINTS" id="PR01346">
    <property type="entry name" value="HELNAPAPROT"/>
</dbReference>
<dbReference type="PIRSF" id="PIRSF005900">
    <property type="entry name" value="Dps"/>
    <property type="match status" value="1"/>
</dbReference>
<dbReference type="RefSeq" id="WP_379272068.1">
    <property type="nucleotide sequence ID" value="NZ_JBHUGT010000028.1"/>
</dbReference>
<evidence type="ECO:0000313" key="4">
    <source>
        <dbReference type="EMBL" id="MFD2660551.1"/>
    </source>
</evidence>
<proteinExistence type="inferred from homology"/>
<gene>
    <name evidence="4" type="ORF">ACFSW5_09785</name>
</gene>
<dbReference type="InterPro" id="IPR012347">
    <property type="entry name" value="Ferritin-like"/>
</dbReference>
<dbReference type="InterPro" id="IPR008331">
    <property type="entry name" value="Ferritin_DPS_dom"/>
</dbReference>
<dbReference type="SUPFAM" id="SSF47240">
    <property type="entry name" value="Ferritin-like"/>
    <property type="match status" value="1"/>
</dbReference>
<dbReference type="PROSITE" id="PS00819">
    <property type="entry name" value="DPS_2"/>
    <property type="match status" value="1"/>
</dbReference>
<evidence type="ECO:0000313" key="5">
    <source>
        <dbReference type="Proteomes" id="UP001597493"/>
    </source>
</evidence>
<dbReference type="PROSITE" id="PS00818">
    <property type="entry name" value="DPS_1"/>
    <property type="match status" value="1"/>
</dbReference>
<protein>
    <submittedName>
        <fullName evidence="4">Dps family protein</fullName>
    </submittedName>
</protein>
<dbReference type="InterPro" id="IPR023188">
    <property type="entry name" value="DPS_DNA-bd_CS"/>
</dbReference>
<evidence type="ECO:0000256" key="2">
    <source>
        <dbReference type="RuleBase" id="RU003875"/>
    </source>
</evidence>
<keyword evidence="5" id="KW-1185">Reference proteome</keyword>
<reference evidence="5" key="1">
    <citation type="journal article" date="2019" name="Int. J. Syst. Evol. Microbiol.">
        <title>The Global Catalogue of Microorganisms (GCM) 10K type strain sequencing project: providing services to taxonomists for standard genome sequencing and annotation.</title>
        <authorList>
            <consortium name="The Broad Institute Genomics Platform"/>
            <consortium name="The Broad Institute Genome Sequencing Center for Infectious Disease"/>
            <person name="Wu L."/>
            <person name="Ma J."/>
        </authorList>
    </citation>
    <scope>NUCLEOTIDE SEQUENCE [LARGE SCALE GENOMIC DNA]</scope>
    <source>
        <strain evidence="5">TISTR 1827</strain>
    </source>
</reference>
<feature type="domain" description="Ferritin/DPS" evidence="3">
    <location>
        <begin position="13"/>
        <end position="150"/>
    </location>
</feature>
<name>A0ABW5QWW7_9BACL</name>
<dbReference type="InterPro" id="IPR009078">
    <property type="entry name" value="Ferritin-like_SF"/>
</dbReference>
<sequence>MATETTAKQTVQQALNLQVANWSVLYTKLHHYHWYVKGSHFYTLHAKFEELYDAAADYVDELAERLLALNGEPASTMREQLNVATIKEAAGGETAEEMVTQLIRDFKQMSKELSAAIEAADSEGDQPSADMFTGIQASVEKHIWMLAAFVG</sequence>
<comment type="similarity">
    <text evidence="1 2">Belongs to the Dps family.</text>
</comment>
<accession>A0ABW5QWW7</accession>
<evidence type="ECO:0000256" key="1">
    <source>
        <dbReference type="ARBA" id="ARBA00009497"/>
    </source>
</evidence>
<dbReference type="EMBL" id="JBHUMY010000008">
    <property type="protein sequence ID" value="MFD2660551.1"/>
    <property type="molecule type" value="Genomic_DNA"/>
</dbReference>
<dbReference type="Gene3D" id="1.20.1260.10">
    <property type="match status" value="1"/>
</dbReference>
<dbReference type="Proteomes" id="UP001597493">
    <property type="component" value="Unassembled WGS sequence"/>
</dbReference>
<dbReference type="Pfam" id="PF00210">
    <property type="entry name" value="Ferritin"/>
    <property type="match status" value="1"/>
</dbReference>